<organism evidence="2 3">
    <name type="scientific">Corynespora cassiicola Philippines</name>
    <dbReference type="NCBI Taxonomy" id="1448308"/>
    <lineage>
        <taxon>Eukaryota</taxon>
        <taxon>Fungi</taxon>
        <taxon>Dikarya</taxon>
        <taxon>Ascomycota</taxon>
        <taxon>Pezizomycotina</taxon>
        <taxon>Dothideomycetes</taxon>
        <taxon>Pleosporomycetidae</taxon>
        <taxon>Pleosporales</taxon>
        <taxon>Corynesporascaceae</taxon>
        <taxon>Corynespora</taxon>
    </lineage>
</organism>
<dbReference type="Proteomes" id="UP000240883">
    <property type="component" value="Unassembled WGS sequence"/>
</dbReference>
<sequence length="145" mass="16549">MEQSLQHESQKPTFPRPKSQHQRYTQAVTQNQSTAPTYTFITTIANVKAYHLLSATRTHHFPPPPPYNHSKRYTLNQQSFHSYGYPSSTSPSPIDPISGPAFDSDRSIPKPPNPQKSNERKNHNLNRSRKKNGILENPNRKTTTT</sequence>
<gene>
    <name evidence="2" type="ORF">BS50DRAFT_22907</name>
</gene>
<proteinExistence type="predicted"/>
<protein>
    <submittedName>
        <fullName evidence="2">Uncharacterized protein</fullName>
    </submittedName>
</protein>
<evidence type="ECO:0000256" key="1">
    <source>
        <dbReference type="SAM" id="MobiDB-lite"/>
    </source>
</evidence>
<feature type="region of interest" description="Disordered" evidence="1">
    <location>
        <begin position="1"/>
        <end position="36"/>
    </location>
</feature>
<feature type="compositionally biased region" description="Polar residues" evidence="1">
    <location>
        <begin position="22"/>
        <end position="36"/>
    </location>
</feature>
<keyword evidence="3" id="KW-1185">Reference proteome</keyword>
<dbReference type="AlphaFoldDB" id="A0A2T2PB15"/>
<evidence type="ECO:0000313" key="2">
    <source>
        <dbReference type="EMBL" id="PSN74736.1"/>
    </source>
</evidence>
<feature type="compositionally biased region" description="Low complexity" evidence="1">
    <location>
        <begin position="86"/>
        <end position="100"/>
    </location>
</feature>
<dbReference type="EMBL" id="KZ678128">
    <property type="protein sequence ID" value="PSN74736.1"/>
    <property type="molecule type" value="Genomic_DNA"/>
</dbReference>
<name>A0A2T2PB15_CORCC</name>
<feature type="region of interest" description="Disordered" evidence="1">
    <location>
        <begin position="57"/>
        <end position="145"/>
    </location>
</feature>
<evidence type="ECO:0000313" key="3">
    <source>
        <dbReference type="Proteomes" id="UP000240883"/>
    </source>
</evidence>
<feature type="compositionally biased region" description="Basic residues" evidence="1">
    <location>
        <begin position="123"/>
        <end position="132"/>
    </location>
</feature>
<accession>A0A2T2PB15</accession>
<reference evidence="2 3" key="1">
    <citation type="journal article" date="2018" name="Front. Microbiol.">
        <title>Genome-Wide Analysis of Corynespora cassiicola Leaf Fall Disease Putative Effectors.</title>
        <authorList>
            <person name="Lopez D."/>
            <person name="Ribeiro S."/>
            <person name="Label P."/>
            <person name="Fumanal B."/>
            <person name="Venisse J.S."/>
            <person name="Kohler A."/>
            <person name="de Oliveira R.R."/>
            <person name="Labutti K."/>
            <person name="Lipzen A."/>
            <person name="Lail K."/>
            <person name="Bauer D."/>
            <person name="Ohm R.A."/>
            <person name="Barry K.W."/>
            <person name="Spatafora J."/>
            <person name="Grigoriev I.V."/>
            <person name="Martin F.M."/>
            <person name="Pujade-Renaud V."/>
        </authorList>
    </citation>
    <scope>NUCLEOTIDE SEQUENCE [LARGE SCALE GENOMIC DNA]</scope>
    <source>
        <strain evidence="2 3">Philippines</strain>
    </source>
</reference>